<dbReference type="Proteomes" id="UP000789920">
    <property type="component" value="Unassembled WGS sequence"/>
</dbReference>
<proteinExistence type="predicted"/>
<keyword evidence="2" id="KW-1185">Reference proteome</keyword>
<feature type="non-terminal residue" evidence="1">
    <location>
        <position position="1"/>
    </location>
</feature>
<reference evidence="1" key="1">
    <citation type="submission" date="2021-06" db="EMBL/GenBank/DDBJ databases">
        <authorList>
            <person name="Kallberg Y."/>
            <person name="Tangrot J."/>
            <person name="Rosling A."/>
        </authorList>
    </citation>
    <scope>NUCLEOTIDE SEQUENCE</scope>
    <source>
        <strain evidence="1">MA461A</strain>
    </source>
</reference>
<comment type="caution">
    <text evidence="1">The sequence shown here is derived from an EMBL/GenBank/DDBJ whole genome shotgun (WGS) entry which is preliminary data.</text>
</comment>
<evidence type="ECO:0000313" key="2">
    <source>
        <dbReference type="Proteomes" id="UP000789920"/>
    </source>
</evidence>
<organism evidence="1 2">
    <name type="scientific">Racocetra persica</name>
    <dbReference type="NCBI Taxonomy" id="160502"/>
    <lineage>
        <taxon>Eukaryota</taxon>
        <taxon>Fungi</taxon>
        <taxon>Fungi incertae sedis</taxon>
        <taxon>Mucoromycota</taxon>
        <taxon>Glomeromycotina</taxon>
        <taxon>Glomeromycetes</taxon>
        <taxon>Diversisporales</taxon>
        <taxon>Gigasporaceae</taxon>
        <taxon>Racocetra</taxon>
    </lineage>
</organism>
<sequence>LFDARLLTTHGSINAFNHLIGVLRECILNATPTETHKFIKKLADMEKLKRVYTQNIDNLEELVRLYVDWQFEKVKNNKAQQDKVPKCTKYEERENVWIKQEKYPNTIGQLNPTIVLYGDSYPKGLKINQITVQNQHKADCLIIIGLL</sequence>
<evidence type="ECO:0000313" key="1">
    <source>
        <dbReference type="EMBL" id="CAG8699974.1"/>
    </source>
</evidence>
<protein>
    <submittedName>
        <fullName evidence="1">23443_t:CDS:1</fullName>
    </submittedName>
</protein>
<gene>
    <name evidence="1" type="ORF">RPERSI_LOCUS9977</name>
</gene>
<accession>A0ACA9PBG2</accession>
<dbReference type="EMBL" id="CAJVQC010019268">
    <property type="protein sequence ID" value="CAG8699974.1"/>
    <property type="molecule type" value="Genomic_DNA"/>
</dbReference>
<name>A0ACA9PBG2_9GLOM</name>